<reference evidence="1 2" key="1">
    <citation type="submission" date="2020-02" db="EMBL/GenBank/DDBJ databases">
        <title>Whole genome sequence of Halogeometricum borinquense strain wsp4.</title>
        <authorList>
            <person name="Verma D.K."/>
            <person name="Gopal K."/>
            <person name="Prasad E.S."/>
        </authorList>
    </citation>
    <scope>NUCLEOTIDE SEQUENCE [LARGE SCALE GENOMIC DNA]</scope>
    <source>
        <strain evidence="2">wsp4</strain>
    </source>
</reference>
<dbReference type="GeneID" id="44078560"/>
<name>A0A6C0UEC8_9EURY</name>
<dbReference type="Proteomes" id="UP000465846">
    <property type="component" value="Chromosome"/>
</dbReference>
<dbReference type="AlphaFoldDB" id="A0A6C0UEC8"/>
<proteinExistence type="predicted"/>
<dbReference type="RefSeq" id="WP_163485588.1">
    <property type="nucleotide sequence ID" value="NZ_CP048739.1"/>
</dbReference>
<protein>
    <submittedName>
        <fullName evidence="1">Uncharacterized protein</fullName>
    </submittedName>
</protein>
<gene>
    <name evidence="1" type="ORF">G3I44_04125</name>
</gene>
<dbReference type="EMBL" id="CP048739">
    <property type="protein sequence ID" value="QIB73540.1"/>
    <property type="molecule type" value="Genomic_DNA"/>
</dbReference>
<evidence type="ECO:0000313" key="1">
    <source>
        <dbReference type="EMBL" id="QIB73540.1"/>
    </source>
</evidence>
<sequence length="496" mass="52161">MTGRKRLLSVLAVVMAVLMMTTPVAAASSTGLDPDSSKTPNIELVGTLHHDSFNMSWDGPTSYEDDQGNLTSFNGTVNTSASNPVTLNALDIDRAAAGEFPSTNDSSIDPSLYTTSSGANSSVTVGSATSNVPALTVDANVSSGETATATFSNVSITSDAEKRVLWLAGQATTLNGSAEIVLTDDDGDTKTVVVNSSMTTGSPNVATGTVNEAFVVQQKLSDLSTGGTGDGTFDSITSHKIVVSDGDVSLELTTFEYESLSKATYGTKKADTDGDDSLEEVTVYEPIGDFSIESLDSMGSAFSEATIYDLRIDYVEQAERVEYEFNDSLAEDYSYDTALDVYYAFSFPQAVDVSLDNARLRDTVALPTSRLLTAEYIEGAGDYEEFADLANSTAWADLATDYENTGDGNSLVIDSSFQSGQNYVAHQTWLANDDDKSDMETDTGGIGGPIGGAADGILGFFQSGIGILVTGVGSYVAWARGWIQGLFGGIWSKIAG</sequence>
<accession>A0A6C0UEC8</accession>
<organism evidence="1 2">
    <name type="scientific">Halogeometricum borinquense</name>
    <dbReference type="NCBI Taxonomy" id="60847"/>
    <lineage>
        <taxon>Archaea</taxon>
        <taxon>Methanobacteriati</taxon>
        <taxon>Methanobacteriota</taxon>
        <taxon>Stenosarchaea group</taxon>
        <taxon>Halobacteria</taxon>
        <taxon>Halobacteriales</taxon>
        <taxon>Haloferacaceae</taxon>
        <taxon>Halogeometricum</taxon>
    </lineage>
</organism>
<evidence type="ECO:0000313" key="2">
    <source>
        <dbReference type="Proteomes" id="UP000465846"/>
    </source>
</evidence>